<protein>
    <recommendedName>
        <fullName evidence="3">ComK protein</fullName>
    </recommendedName>
</protein>
<accession>A0A1H2QVE8</accession>
<keyword evidence="2" id="KW-1185">Reference proteome</keyword>
<evidence type="ECO:0000313" key="2">
    <source>
        <dbReference type="Proteomes" id="UP000198828"/>
    </source>
</evidence>
<dbReference type="Proteomes" id="UP000198828">
    <property type="component" value="Unassembled WGS sequence"/>
</dbReference>
<evidence type="ECO:0000313" key="1">
    <source>
        <dbReference type="EMBL" id="SDW11121.1"/>
    </source>
</evidence>
<dbReference type="AlphaFoldDB" id="A0A1H2QVE8"/>
<reference evidence="1 2" key="1">
    <citation type="submission" date="2016-10" db="EMBL/GenBank/DDBJ databases">
        <authorList>
            <person name="de Groot N.N."/>
        </authorList>
    </citation>
    <scope>NUCLEOTIDE SEQUENCE [LARGE SCALE GENOMIC DNA]</scope>
    <source>
        <strain evidence="1 2">DSM 23310</strain>
    </source>
</reference>
<name>A0A1H2QVE8_9FIRM</name>
<gene>
    <name evidence="1" type="ORF">SAMN05660923_00231</name>
</gene>
<dbReference type="RefSeq" id="WP_093750007.1">
    <property type="nucleotide sequence ID" value="NZ_BSYN01000001.1"/>
</dbReference>
<dbReference type="EMBL" id="FNNG01000001">
    <property type="protein sequence ID" value="SDW11121.1"/>
    <property type="molecule type" value="Genomic_DNA"/>
</dbReference>
<organism evidence="1 2">
    <name type="scientific">Tepidimicrobium xylanilyticum</name>
    <dbReference type="NCBI Taxonomy" id="1123352"/>
    <lineage>
        <taxon>Bacteria</taxon>
        <taxon>Bacillati</taxon>
        <taxon>Bacillota</taxon>
        <taxon>Tissierellia</taxon>
        <taxon>Tissierellales</taxon>
        <taxon>Tepidimicrobiaceae</taxon>
        <taxon>Tepidimicrobium</taxon>
    </lineage>
</organism>
<evidence type="ECO:0008006" key="3">
    <source>
        <dbReference type="Google" id="ProtNLM"/>
    </source>
</evidence>
<sequence>MDMEKIFSEGIRAFIPVYLDMKGNCTLLLTGLGKEYEMERTVKTILNLISQFYLVDLKATKKYYGNLLNVKNLIPIPFNVDDVFIPVKVRKPVCKNDGSFGYVNINYIDRVYRKENKTLIQLTDGYIIESLSSIDTVNKHVKNGHIVKRLVKERENITVIRESSLLNEYEKPATKQDIALLINEILKIQANLK</sequence>
<proteinExistence type="predicted"/>
<dbReference type="OrthoDB" id="2374476at2"/>